<dbReference type="PANTHER" id="PTHR45625">
    <property type="entry name" value="PEPTIDYL-PROLYL CIS-TRANS ISOMERASE-RELATED"/>
    <property type="match status" value="1"/>
</dbReference>
<evidence type="ECO:0000313" key="6">
    <source>
        <dbReference type="EMBL" id="QDV44972.1"/>
    </source>
</evidence>
<evidence type="ECO:0000256" key="4">
    <source>
        <dbReference type="SAM" id="MobiDB-lite"/>
    </source>
</evidence>
<reference evidence="6 7" key="1">
    <citation type="submission" date="2019-03" db="EMBL/GenBank/DDBJ databases">
        <title>Deep-cultivation of Planctomycetes and their phenomic and genomic characterization uncovers novel biology.</title>
        <authorList>
            <person name="Wiegand S."/>
            <person name="Jogler M."/>
            <person name="Boedeker C."/>
            <person name="Pinto D."/>
            <person name="Vollmers J."/>
            <person name="Rivas-Marin E."/>
            <person name="Kohn T."/>
            <person name="Peeters S.H."/>
            <person name="Heuer A."/>
            <person name="Rast P."/>
            <person name="Oberbeckmann S."/>
            <person name="Bunk B."/>
            <person name="Jeske O."/>
            <person name="Meyerdierks A."/>
            <person name="Storesund J.E."/>
            <person name="Kallscheuer N."/>
            <person name="Luecker S."/>
            <person name="Lage O.M."/>
            <person name="Pohl T."/>
            <person name="Merkel B.J."/>
            <person name="Hornburger P."/>
            <person name="Mueller R.-W."/>
            <person name="Bruemmer F."/>
            <person name="Labrenz M."/>
            <person name="Spormann A.M."/>
            <person name="Op den Camp H."/>
            <person name="Overmann J."/>
            <person name="Amann R."/>
            <person name="Jetten M.S.M."/>
            <person name="Mascher T."/>
            <person name="Medema M.H."/>
            <person name="Devos D.P."/>
            <person name="Kaster A.-K."/>
            <person name="Ovreas L."/>
            <person name="Rohde M."/>
            <person name="Galperin M.Y."/>
            <person name="Jogler C."/>
        </authorList>
    </citation>
    <scope>NUCLEOTIDE SEQUENCE [LARGE SCALE GENOMIC DNA]</scope>
    <source>
        <strain evidence="6 7">Enr13</strain>
    </source>
</reference>
<dbReference type="InterPro" id="IPR029000">
    <property type="entry name" value="Cyclophilin-like_dom_sf"/>
</dbReference>
<dbReference type="PANTHER" id="PTHR45625:SF4">
    <property type="entry name" value="PEPTIDYLPROLYL ISOMERASE DOMAIN AND WD REPEAT-CONTAINING PROTEIN 1"/>
    <property type="match status" value="1"/>
</dbReference>
<evidence type="ECO:0000256" key="1">
    <source>
        <dbReference type="ARBA" id="ARBA00013194"/>
    </source>
</evidence>
<protein>
    <recommendedName>
        <fullName evidence="1">peptidylprolyl isomerase</fullName>
        <ecNumber evidence="1">5.2.1.8</ecNumber>
    </recommendedName>
</protein>
<dbReference type="EC" id="5.2.1.8" evidence="1"/>
<sequence>MIVRSPLKTLVPVFLVAALSLGPGQDSRGQEQDADAPAQAGPPAEMPAATTSDSATVDHSGHDHAAHAADLQAADSTTDSPDMAAETEAIIKEFKEKAPPEFYEQGMAATDEFNDVSQQFKDKVLQMRRQYILFVNGFNDDRQAYLTLRNESRTLMNQAYRKALDLIDFFPHPVAMRYVVTVLEQRFKHDVYDLETVEGAAKLLDYGIRLRYVALTAARAAMCSGDFPLAESLYKNLQEDELEDKDRALMVQFEAIKKQHETERELLSNDPDDLPQVRFKTTRGEIVADLFIHEAPSTVAHFIELVESGFYDGLDFFQVVDGLLALTGDPLGDGSSRPDHFIADEHGRDVVRMPLAGSLVMAKLPGPNKDFIPNTAGTQFAMLFLPLPSVSDQQTVFGRITKGMDVLGALRRVDPHKEKKKGAVIMPPDRIIEAEILNRPDTLPEVIYADPFAPQP</sequence>
<dbReference type="Gene3D" id="2.40.100.10">
    <property type="entry name" value="Cyclophilin-like"/>
    <property type="match status" value="1"/>
</dbReference>
<dbReference type="GO" id="GO:0003755">
    <property type="term" value="F:peptidyl-prolyl cis-trans isomerase activity"/>
    <property type="evidence" value="ECO:0007669"/>
    <property type="project" value="UniProtKB-KW"/>
</dbReference>
<feature type="region of interest" description="Disordered" evidence="4">
    <location>
        <begin position="24"/>
        <end position="83"/>
    </location>
</feature>
<dbReference type="SUPFAM" id="SSF50891">
    <property type="entry name" value="Cyclophilin-like"/>
    <property type="match status" value="1"/>
</dbReference>
<accession>A0A518HVT6</accession>
<dbReference type="RefSeq" id="WP_145389213.1">
    <property type="nucleotide sequence ID" value="NZ_CP037423.1"/>
</dbReference>
<keyword evidence="3 6" id="KW-0413">Isomerase</keyword>
<dbReference type="CDD" id="cd00317">
    <property type="entry name" value="cyclophilin"/>
    <property type="match status" value="1"/>
</dbReference>
<dbReference type="InterPro" id="IPR002130">
    <property type="entry name" value="Cyclophilin-type_PPIase_dom"/>
</dbReference>
<dbReference type="Proteomes" id="UP000319004">
    <property type="component" value="Chromosome"/>
</dbReference>
<dbReference type="EMBL" id="CP037423">
    <property type="protein sequence ID" value="QDV44972.1"/>
    <property type="molecule type" value="Genomic_DNA"/>
</dbReference>
<gene>
    <name evidence="6" type="primary">ppiB</name>
    <name evidence="6" type="ORF">Enr13x_48440</name>
</gene>
<organism evidence="6 7">
    <name type="scientific">Stieleria neptunia</name>
    <dbReference type="NCBI Taxonomy" id="2527979"/>
    <lineage>
        <taxon>Bacteria</taxon>
        <taxon>Pseudomonadati</taxon>
        <taxon>Planctomycetota</taxon>
        <taxon>Planctomycetia</taxon>
        <taxon>Pirellulales</taxon>
        <taxon>Pirellulaceae</taxon>
        <taxon>Stieleria</taxon>
    </lineage>
</organism>
<dbReference type="Pfam" id="PF00160">
    <property type="entry name" value="Pro_isomerase"/>
    <property type="match status" value="1"/>
</dbReference>
<keyword evidence="7" id="KW-1185">Reference proteome</keyword>
<evidence type="ECO:0000256" key="2">
    <source>
        <dbReference type="ARBA" id="ARBA00023110"/>
    </source>
</evidence>
<evidence type="ECO:0000256" key="3">
    <source>
        <dbReference type="ARBA" id="ARBA00023235"/>
    </source>
</evidence>
<keyword evidence="2" id="KW-0697">Rotamase</keyword>
<dbReference type="InterPro" id="IPR044666">
    <property type="entry name" value="Cyclophilin_A-like"/>
</dbReference>
<dbReference type="KEGG" id="snep:Enr13x_48440"/>
<feature type="domain" description="PPIase cyclophilin-type" evidence="5">
    <location>
        <begin position="284"/>
        <end position="432"/>
    </location>
</feature>
<dbReference type="AlphaFoldDB" id="A0A518HVT6"/>
<dbReference type="PROSITE" id="PS50072">
    <property type="entry name" value="CSA_PPIASE_2"/>
    <property type="match status" value="1"/>
</dbReference>
<evidence type="ECO:0000313" key="7">
    <source>
        <dbReference type="Proteomes" id="UP000319004"/>
    </source>
</evidence>
<dbReference type="OrthoDB" id="270889at2"/>
<name>A0A518HVT6_9BACT</name>
<proteinExistence type="predicted"/>
<evidence type="ECO:0000259" key="5">
    <source>
        <dbReference type="PROSITE" id="PS50072"/>
    </source>
</evidence>